<keyword evidence="4" id="KW-1185">Reference proteome</keyword>
<sequence>MRGRILIAAVLLAPPLGAAAEGEGPTPFQAVCIAAVPELDAEAIRSAARDYTGREGARAFDYEFEAGRACQVRAHGAPAPTREGADADADAIAEAAGGEVVVSRAEDGGRGFFHRIDAPEGEMIVVTRLEGPVRFSMVRDTSHGEEGGRWGEHSHGGGHGEGRRD</sequence>
<organism evidence="3 4">
    <name type="scientific">Hasllibacter halocynthiae</name>
    <dbReference type="NCBI Taxonomy" id="595589"/>
    <lineage>
        <taxon>Bacteria</taxon>
        <taxon>Pseudomonadati</taxon>
        <taxon>Pseudomonadota</taxon>
        <taxon>Alphaproteobacteria</taxon>
        <taxon>Rhodobacterales</taxon>
        <taxon>Roseobacteraceae</taxon>
        <taxon>Hasllibacter</taxon>
    </lineage>
</organism>
<accession>A0A2T0X161</accession>
<feature type="region of interest" description="Disordered" evidence="1">
    <location>
        <begin position="140"/>
        <end position="165"/>
    </location>
</feature>
<dbReference type="EMBL" id="PVTT01000002">
    <property type="protein sequence ID" value="PRY92693.1"/>
    <property type="molecule type" value="Genomic_DNA"/>
</dbReference>
<comment type="caution">
    <text evidence="3">The sequence shown here is derived from an EMBL/GenBank/DDBJ whole genome shotgun (WGS) entry which is preliminary data.</text>
</comment>
<dbReference type="Proteomes" id="UP000238801">
    <property type="component" value="Unassembled WGS sequence"/>
</dbReference>
<proteinExistence type="predicted"/>
<evidence type="ECO:0000313" key="4">
    <source>
        <dbReference type="Proteomes" id="UP000238801"/>
    </source>
</evidence>
<protein>
    <recommendedName>
        <fullName evidence="5">YpeB-like protein with protease inhibitory function</fullName>
    </recommendedName>
</protein>
<evidence type="ECO:0008006" key="5">
    <source>
        <dbReference type="Google" id="ProtNLM"/>
    </source>
</evidence>
<evidence type="ECO:0000313" key="3">
    <source>
        <dbReference type="EMBL" id="PRY92693.1"/>
    </source>
</evidence>
<evidence type="ECO:0000256" key="2">
    <source>
        <dbReference type="SAM" id="SignalP"/>
    </source>
</evidence>
<feature type="chain" id="PRO_5015418576" description="YpeB-like protein with protease inhibitory function" evidence="2">
    <location>
        <begin position="21"/>
        <end position="165"/>
    </location>
</feature>
<dbReference type="RefSeq" id="WP_106160369.1">
    <property type="nucleotide sequence ID" value="NZ_PVTT01000002.1"/>
</dbReference>
<name>A0A2T0X161_9RHOB</name>
<feature type="signal peptide" evidence="2">
    <location>
        <begin position="1"/>
        <end position="20"/>
    </location>
</feature>
<gene>
    <name evidence="3" type="ORF">BCF33_1546</name>
</gene>
<dbReference type="AlphaFoldDB" id="A0A2T0X161"/>
<reference evidence="3 4" key="1">
    <citation type="submission" date="2018-03" db="EMBL/GenBank/DDBJ databases">
        <title>Genomic Encyclopedia of Archaeal and Bacterial Type Strains, Phase II (KMG-II): from individual species to whole genera.</title>
        <authorList>
            <person name="Goeker M."/>
        </authorList>
    </citation>
    <scope>NUCLEOTIDE SEQUENCE [LARGE SCALE GENOMIC DNA]</scope>
    <source>
        <strain evidence="3 4">DSM 29318</strain>
    </source>
</reference>
<evidence type="ECO:0000256" key="1">
    <source>
        <dbReference type="SAM" id="MobiDB-lite"/>
    </source>
</evidence>
<keyword evidence="2" id="KW-0732">Signal</keyword>